<evidence type="ECO:0000256" key="3">
    <source>
        <dbReference type="ARBA" id="ARBA00006577"/>
    </source>
</evidence>
<dbReference type="EMBL" id="JAJMLW010000004">
    <property type="protein sequence ID" value="MCI2242894.1"/>
    <property type="molecule type" value="Genomic_DNA"/>
</dbReference>
<evidence type="ECO:0000256" key="4">
    <source>
        <dbReference type="ARBA" id="ARBA00022490"/>
    </source>
</evidence>
<feature type="domain" description="PPIase FKBP-type" evidence="11">
    <location>
        <begin position="8"/>
        <end position="82"/>
    </location>
</feature>
<dbReference type="Pfam" id="PF00254">
    <property type="entry name" value="FKBP_C"/>
    <property type="match status" value="1"/>
</dbReference>
<organism evidence="12 13">
    <name type="scientific">Adlercreutzia faecimuris</name>
    <dbReference type="NCBI Taxonomy" id="2897341"/>
    <lineage>
        <taxon>Bacteria</taxon>
        <taxon>Bacillati</taxon>
        <taxon>Actinomycetota</taxon>
        <taxon>Coriobacteriia</taxon>
        <taxon>Eggerthellales</taxon>
        <taxon>Eggerthellaceae</taxon>
        <taxon>Adlercreutzia</taxon>
    </lineage>
</organism>
<sequence length="176" mass="19414">MVAMRELGSWVDIRYRGTYPDGTVFEDRLSGEPLRVVFGASCVPRGLESALREMALGEERRVEVTAAEGFGSHEEAAVFRIPVSMIPDYRSLPVGEYIQWYGDTAKNREPTAAKVVKVDDFEVVLDLNHPLAGRDVVYEVTVVDEGEAGRTPVDAMLDELRQQVAAQVVREGAASN</sequence>
<gene>
    <name evidence="12" type="ORF">LPT13_11110</name>
</gene>
<keyword evidence="6" id="KW-0143">Chaperone</keyword>
<comment type="function">
    <text evidence="8">Also involved in hydrogenase metallocenter assembly, probably by participating in the nickel insertion step. This function in hydrogenase biosynthesis requires chaperone activity and the presence of the metal-binding domain, but not PPIase activity.</text>
</comment>
<keyword evidence="5 9" id="KW-0697">Rotamase</keyword>
<evidence type="ECO:0000313" key="12">
    <source>
        <dbReference type="EMBL" id="MCI2242894.1"/>
    </source>
</evidence>
<dbReference type="InterPro" id="IPR046357">
    <property type="entry name" value="PPIase_dom_sf"/>
</dbReference>
<dbReference type="EC" id="5.2.1.8" evidence="10"/>
<comment type="catalytic activity">
    <reaction evidence="1 9 10">
        <text>[protein]-peptidylproline (omega=180) = [protein]-peptidylproline (omega=0)</text>
        <dbReference type="Rhea" id="RHEA:16237"/>
        <dbReference type="Rhea" id="RHEA-COMP:10747"/>
        <dbReference type="Rhea" id="RHEA-COMP:10748"/>
        <dbReference type="ChEBI" id="CHEBI:83833"/>
        <dbReference type="ChEBI" id="CHEBI:83834"/>
        <dbReference type="EC" id="5.2.1.8"/>
    </reaction>
</comment>
<accession>A0ABS9WJ42</accession>
<dbReference type="PANTHER" id="PTHR47861">
    <property type="entry name" value="FKBP-TYPE PEPTIDYL-PROLYL CIS-TRANS ISOMERASE SLYD"/>
    <property type="match status" value="1"/>
</dbReference>
<evidence type="ECO:0000256" key="7">
    <source>
        <dbReference type="ARBA" id="ARBA00023235"/>
    </source>
</evidence>
<keyword evidence="4" id="KW-0963">Cytoplasm</keyword>
<evidence type="ECO:0000256" key="5">
    <source>
        <dbReference type="ARBA" id="ARBA00023110"/>
    </source>
</evidence>
<comment type="subcellular location">
    <subcellularLocation>
        <location evidence="2">Cytoplasm</location>
    </subcellularLocation>
</comment>
<reference evidence="12" key="1">
    <citation type="submission" date="2021-11" db="EMBL/GenBank/DDBJ databases">
        <title>A Novel Adlercreutzia Species, isolated from a Allomyrina dichotoma larva feces.</title>
        <authorList>
            <person name="Suh M.K."/>
        </authorList>
    </citation>
    <scope>NUCLEOTIDE SEQUENCE</scope>
    <source>
        <strain evidence="12">JBNU-10</strain>
    </source>
</reference>
<dbReference type="GO" id="GO:0003755">
    <property type="term" value="F:peptidyl-prolyl cis-trans isomerase activity"/>
    <property type="evidence" value="ECO:0007669"/>
    <property type="project" value="UniProtKB-EC"/>
</dbReference>
<evidence type="ECO:0000256" key="2">
    <source>
        <dbReference type="ARBA" id="ARBA00004496"/>
    </source>
</evidence>
<dbReference type="SUPFAM" id="SSF54534">
    <property type="entry name" value="FKBP-like"/>
    <property type="match status" value="1"/>
</dbReference>
<name>A0ABS9WJ42_9ACTN</name>
<comment type="caution">
    <text evidence="12">The sequence shown here is derived from an EMBL/GenBank/DDBJ whole genome shotgun (WGS) entry which is preliminary data.</text>
</comment>
<dbReference type="PROSITE" id="PS50059">
    <property type="entry name" value="FKBP_PPIASE"/>
    <property type="match status" value="1"/>
</dbReference>
<comment type="similarity">
    <text evidence="3 10">Belongs to the FKBP-type PPIase family.</text>
</comment>
<dbReference type="Proteomes" id="UP001430755">
    <property type="component" value="Unassembled WGS sequence"/>
</dbReference>
<evidence type="ECO:0000256" key="10">
    <source>
        <dbReference type="RuleBase" id="RU003915"/>
    </source>
</evidence>
<dbReference type="Gene3D" id="3.10.50.40">
    <property type="match status" value="1"/>
</dbReference>
<dbReference type="RefSeq" id="WP_242166460.1">
    <property type="nucleotide sequence ID" value="NZ_JAJMLW010000004.1"/>
</dbReference>
<evidence type="ECO:0000256" key="8">
    <source>
        <dbReference type="ARBA" id="ARBA00037071"/>
    </source>
</evidence>
<evidence type="ECO:0000256" key="1">
    <source>
        <dbReference type="ARBA" id="ARBA00000971"/>
    </source>
</evidence>
<evidence type="ECO:0000256" key="9">
    <source>
        <dbReference type="PROSITE-ProRule" id="PRU00277"/>
    </source>
</evidence>
<dbReference type="InterPro" id="IPR001179">
    <property type="entry name" value="PPIase_FKBP_dom"/>
</dbReference>
<keyword evidence="13" id="KW-1185">Reference proteome</keyword>
<evidence type="ECO:0000313" key="13">
    <source>
        <dbReference type="Proteomes" id="UP001430755"/>
    </source>
</evidence>
<dbReference type="PANTHER" id="PTHR47861:SF3">
    <property type="entry name" value="FKBP-TYPE PEPTIDYL-PROLYL CIS-TRANS ISOMERASE SLYD"/>
    <property type="match status" value="1"/>
</dbReference>
<evidence type="ECO:0000259" key="11">
    <source>
        <dbReference type="PROSITE" id="PS50059"/>
    </source>
</evidence>
<proteinExistence type="inferred from homology"/>
<evidence type="ECO:0000256" key="6">
    <source>
        <dbReference type="ARBA" id="ARBA00023186"/>
    </source>
</evidence>
<protein>
    <recommendedName>
        <fullName evidence="10">Peptidyl-prolyl cis-trans isomerase</fullName>
        <ecNumber evidence="10">5.2.1.8</ecNumber>
    </recommendedName>
</protein>
<keyword evidence="7 9" id="KW-0413">Isomerase</keyword>